<evidence type="ECO:0000313" key="11">
    <source>
        <dbReference type="Proteomes" id="UP001428817"/>
    </source>
</evidence>
<keyword evidence="6" id="KW-0560">Oxidoreductase</keyword>
<dbReference type="InterPro" id="IPR001041">
    <property type="entry name" value="2Fe-2S_ferredoxin-type"/>
</dbReference>
<dbReference type="InterPro" id="IPR050415">
    <property type="entry name" value="MRET"/>
</dbReference>
<keyword evidence="11" id="KW-1185">Reference proteome</keyword>
<dbReference type="RefSeq" id="WP_185058741.1">
    <property type="nucleotide sequence ID" value="NZ_BAABJP010000001.1"/>
</dbReference>
<dbReference type="SUPFAM" id="SSF52343">
    <property type="entry name" value="Ferredoxin reductase-like, C-terminal NADP-linked domain"/>
    <property type="match status" value="1"/>
</dbReference>
<keyword evidence="7" id="KW-0408">Iron</keyword>
<keyword evidence="3" id="KW-0001">2Fe-2S</keyword>
<dbReference type="PRINTS" id="PR00410">
    <property type="entry name" value="PHEHYDRXLASE"/>
</dbReference>
<dbReference type="Pfam" id="PF00111">
    <property type="entry name" value="Fer2"/>
    <property type="match status" value="1"/>
</dbReference>
<dbReference type="InterPro" id="IPR017927">
    <property type="entry name" value="FAD-bd_FR_type"/>
</dbReference>
<evidence type="ECO:0000256" key="7">
    <source>
        <dbReference type="ARBA" id="ARBA00023004"/>
    </source>
</evidence>
<dbReference type="Pfam" id="PF00970">
    <property type="entry name" value="FAD_binding_6"/>
    <property type="match status" value="1"/>
</dbReference>
<dbReference type="CDD" id="cd06216">
    <property type="entry name" value="FNR_iron_sulfur_binding_2"/>
    <property type="match status" value="1"/>
</dbReference>
<evidence type="ECO:0000256" key="3">
    <source>
        <dbReference type="ARBA" id="ARBA00022714"/>
    </source>
</evidence>
<keyword evidence="8" id="KW-0411">Iron-sulfur</keyword>
<dbReference type="CDD" id="cd00207">
    <property type="entry name" value="fer2"/>
    <property type="match status" value="1"/>
</dbReference>
<dbReference type="Gene3D" id="3.10.20.30">
    <property type="match status" value="1"/>
</dbReference>
<dbReference type="Pfam" id="PF00175">
    <property type="entry name" value="NAD_binding_1"/>
    <property type="match status" value="1"/>
</dbReference>
<protein>
    <submittedName>
        <fullName evidence="10">NADPH oxidoreductase</fullName>
    </submittedName>
</protein>
<dbReference type="InterPro" id="IPR039261">
    <property type="entry name" value="FNR_nucleotide-bd"/>
</dbReference>
<gene>
    <name evidence="10" type="ORF">GCM10023321_04910</name>
</gene>
<evidence type="ECO:0000256" key="8">
    <source>
        <dbReference type="ARBA" id="ARBA00023014"/>
    </source>
</evidence>
<comment type="caution">
    <text evidence="10">The sequence shown here is derived from an EMBL/GenBank/DDBJ whole genome shotgun (WGS) entry which is preliminary data.</text>
</comment>
<dbReference type="Gene3D" id="3.40.50.80">
    <property type="entry name" value="Nucleotide-binding domain of ferredoxin-NADP reductase (FNR) module"/>
    <property type="match status" value="1"/>
</dbReference>
<dbReference type="InterPro" id="IPR017938">
    <property type="entry name" value="Riboflavin_synthase-like_b-brl"/>
</dbReference>
<feature type="domain" description="FAD-binding FR-type" evidence="9">
    <location>
        <begin position="24"/>
        <end position="130"/>
    </location>
</feature>
<keyword evidence="5" id="KW-0274">FAD</keyword>
<dbReference type="PANTHER" id="PTHR47354">
    <property type="entry name" value="NADH OXIDOREDUCTASE HCR"/>
    <property type="match status" value="1"/>
</dbReference>
<accession>A0ABP9PMF9</accession>
<dbReference type="SUPFAM" id="SSF63380">
    <property type="entry name" value="Riboflavin synthase domain-like"/>
    <property type="match status" value="1"/>
</dbReference>
<keyword evidence="2" id="KW-0285">Flavoprotein</keyword>
<dbReference type="InterPro" id="IPR012675">
    <property type="entry name" value="Beta-grasp_dom_sf"/>
</dbReference>
<evidence type="ECO:0000256" key="2">
    <source>
        <dbReference type="ARBA" id="ARBA00022630"/>
    </source>
</evidence>
<dbReference type="InterPro" id="IPR008333">
    <property type="entry name" value="Cbr1-like_FAD-bd_dom"/>
</dbReference>
<dbReference type="SUPFAM" id="SSF54292">
    <property type="entry name" value="2Fe-2S ferredoxin-like"/>
    <property type="match status" value="1"/>
</dbReference>
<dbReference type="InterPro" id="IPR001433">
    <property type="entry name" value="OxRdtase_FAD/NAD-bd"/>
</dbReference>
<proteinExistence type="predicted"/>
<dbReference type="PROSITE" id="PS51384">
    <property type="entry name" value="FAD_FR"/>
    <property type="match status" value="1"/>
</dbReference>
<dbReference type="EMBL" id="BAABJP010000001">
    <property type="protein sequence ID" value="GAA5146057.1"/>
    <property type="molecule type" value="Genomic_DNA"/>
</dbReference>
<dbReference type="PANTHER" id="PTHR47354:SF6">
    <property type="entry name" value="NADH OXIDOREDUCTASE HCR"/>
    <property type="match status" value="1"/>
</dbReference>
<dbReference type="Proteomes" id="UP001428817">
    <property type="component" value="Unassembled WGS sequence"/>
</dbReference>
<evidence type="ECO:0000256" key="4">
    <source>
        <dbReference type="ARBA" id="ARBA00022723"/>
    </source>
</evidence>
<evidence type="ECO:0000313" key="10">
    <source>
        <dbReference type="EMBL" id="GAA5146057.1"/>
    </source>
</evidence>
<evidence type="ECO:0000256" key="5">
    <source>
        <dbReference type="ARBA" id="ARBA00022827"/>
    </source>
</evidence>
<name>A0ABP9PMF9_9PSEU</name>
<organism evidence="10 11">
    <name type="scientific">Pseudonocardia eucalypti</name>
    <dbReference type="NCBI Taxonomy" id="648755"/>
    <lineage>
        <taxon>Bacteria</taxon>
        <taxon>Bacillati</taxon>
        <taxon>Actinomycetota</taxon>
        <taxon>Actinomycetes</taxon>
        <taxon>Pseudonocardiales</taxon>
        <taxon>Pseudonocardiaceae</taxon>
        <taxon>Pseudonocardia</taxon>
    </lineage>
</organism>
<dbReference type="InterPro" id="IPR036010">
    <property type="entry name" value="2Fe-2S_ferredoxin-like_sf"/>
</dbReference>
<dbReference type="Gene3D" id="2.40.30.10">
    <property type="entry name" value="Translation factors"/>
    <property type="match status" value="1"/>
</dbReference>
<sequence length="377" mass="39651">MLRLLTTPLLPEDFTELVSPLWSRSAPRGRVVAVRRETERATTLRIRPGRGWSARGAGHRAGQFLRLGVDVDGVRHWRSYSLTSVPGSADLEVTVQAQPDGVVSPKLAHGTEVGDLLYLADPPAGEFVLPDPVPAKLLMITAGSGITPVMAMLRTLAAGGAGGLGRAPSLAPDGNTARGRMPDTVLLHSAPRTADVVFHDELRALAAAHPELRVEIRQTALDGRLDLAELDQHCPDWADRAAFVCGPAALRDAARAHWSDAPDRLRTEGFTPPPRVAGTGGRVRFASDRGPGTSTQCAENADSGEVEVGPAASLLEAGERAGFAMPSGCRMGICFGCLVPLRAGQVRDLRSGQVHGEPGDLIQTCINGAAGPAELGI</sequence>
<evidence type="ECO:0000259" key="9">
    <source>
        <dbReference type="PROSITE" id="PS51384"/>
    </source>
</evidence>
<evidence type="ECO:0000256" key="6">
    <source>
        <dbReference type="ARBA" id="ARBA00023002"/>
    </source>
</evidence>
<evidence type="ECO:0000256" key="1">
    <source>
        <dbReference type="ARBA" id="ARBA00001974"/>
    </source>
</evidence>
<reference evidence="11" key="1">
    <citation type="journal article" date="2019" name="Int. J. Syst. Evol. Microbiol.">
        <title>The Global Catalogue of Microorganisms (GCM) 10K type strain sequencing project: providing services to taxonomists for standard genome sequencing and annotation.</title>
        <authorList>
            <consortium name="The Broad Institute Genomics Platform"/>
            <consortium name="The Broad Institute Genome Sequencing Center for Infectious Disease"/>
            <person name="Wu L."/>
            <person name="Ma J."/>
        </authorList>
    </citation>
    <scope>NUCLEOTIDE SEQUENCE [LARGE SCALE GENOMIC DNA]</scope>
    <source>
        <strain evidence="11">JCM 18303</strain>
    </source>
</reference>
<keyword evidence="4" id="KW-0479">Metal-binding</keyword>
<comment type="cofactor">
    <cofactor evidence="1">
        <name>FAD</name>
        <dbReference type="ChEBI" id="CHEBI:57692"/>
    </cofactor>
</comment>